<dbReference type="FunCoup" id="A0A7F5RLB8">
    <property type="interactions" value="2"/>
</dbReference>
<evidence type="ECO:0000313" key="4">
    <source>
        <dbReference type="Proteomes" id="UP000192223"/>
    </source>
</evidence>
<evidence type="ECO:0000313" key="5">
    <source>
        <dbReference type="RefSeq" id="XP_025836803.1"/>
    </source>
</evidence>
<dbReference type="GeneID" id="108734063"/>
<keyword evidence="4" id="KW-1185">Reference proteome</keyword>
<dbReference type="OrthoDB" id="10068119at2759"/>
<evidence type="ECO:0000256" key="1">
    <source>
        <dbReference type="ARBA" id="ARBA00022614"/>
    </source>
</evidence>
<dbReference type="Pfam" id="PF13855">
    <property type="entry name" value="LRR_8"/>
    <property type="match status" value="1"/>
</dbReference>
<protein>
    <submittedName>
        <fullName evidence="5">Protein halfway</fullName>
    </submittedName>
</protein>
<dbReference type="GO" id="GO:0005615">
    <property type="term" value="C:extracellular space"/>
    <property type="evidence" value="ECO:0007669"/>
    <property type="project" value="TreeGrafter"/>
</dbReference>
<dbReference type="Gene3D" id="3.80.10.10">
    <property type="entry name" value="Ribonuclease Inhibitor"/>
    <property type="match status" value="2"/>
</dbReference>
<evidence type="ECO:0000256" key="3">
    <source>
        <dbReference type="SAM" id="SignalP"/>
    </source>
</evidence>
<gene>
    <name evidence="5" type="primary">LOC108734063</name>
</gene>
<keyword evidence="1" id="KW-0433">Leucine-rich repeat</keyword>
<feature type="chain" id="PRO_5029011881" evidence="3">
    <location>
        <begin position="21"/>
        <end position="418"/>
    </location>
</feature>
<dbReference type="RefSeq" id="XP_025836803.1">
    <property type="nucleotide sequence ID" value="XM_025981018.1"/>
</dbReference>
<organism evidence="4 5">
    <name type="scientific">Agrilus planipennis</name>
    <name type="common">Emerald ash borer</name>
    <name type="synonym">Agrilus marcopoli</name>
    <dbReference type="NCBI Taxonomy" id="224129"/>
    <lineage>
        <taxon>Eukaryota</taxon>
        <taxon>Metazoa</taxon>
        <taxon>Ecdysozoa</taxon>
        <taxon>Arthropoda</taxon>
        <taxon>Hexapoda</taxon>
        <taxon>Insecta</taxon>
        <taxon>Pterygota</taxon>
        <taxon>Neoptera</taxon>
        <taxon>Endopterygota</taxon>
        <taxon>Coleoptera</taxon>
        <taxon>Polyphaga</taxon>
        <taxon>Elateriformia</taxon>
        <taxon>Buprestoidea</taxon>
        <taxon>Buprestidae</taxon>
        <taxon>Agrilinae</taxon>
        <taxon>Agrilus</taxon>
    </lineage>
</organism>
<dbReference type="InterPro" id="IPR001611">
    <property type="entry name" value="Leu-rich_rpt"/>
</dbReference>
<evidence type="ECO:0000256" key="2">
    <source>
        <dbReference type="ARBA" id="ARBA00022737"/>
    </source>
</evidence>
<keyword evidence="3" id="KW-0732">Signal</keyword>
<dbReference type="PROSITE" id="PS51450">
    <property type="entry name" value="LRR"/>
    <property type="match status" value="2"/>
</dbReference>
<name>A0A7F5RLB8_AGRPL</name>
<dbReference type="SMART" id="SM00369">
    <property type="entry name" value="LRR_TYP"/>
    <property type="match status" value="3"/>
</dbReference>
<reference evidence="5" key="1">
    <citation type="submission" date="2025-08" db="UniProtKB">
        <authorList>
            <consortium name="RefSeq"/>
        </authorList>
    </citation>
    <scope>IDENTIFICATION</scope>
    <source>
        <tissue evidence="5">Entire body</tissue>
    </source>
</reference>
<dbReference type="InParanoid" id="A0A7F5RLB8"/>
<feature type="signal peptide" evidence="3">
    <location>
        <begin position="1"/>
        <end position="20"/>
    </location>
</feature>
<dbReference type="InterPro" id="IPR050333">
    <property type="entry name" value="SLRP"/>
</dbReference>
<dbReference type="CTD" id="31120"/>
<dbReference type="PANTHER" id="PTHR45712">
    <property type="entry name" value="AGAP008170-PA"/>
    <property type="match status" value="1"/>
</dbReference>
<dbReference type="Proteomes" id="UP000192223">
    <property type="component" value="Unplaced"/>
</dbReference>
<dbReference type="PANTHER" id="PTHR45712:SF22">
    <property type="entry name" value="INSULIN-LIKE GROWTH FACTOR-BINDING PROTEIN COMPLEX ACID LABILE SUBUNIT"/>
    <property type="match status" value="1"/>
</dbReference>
<proteinExistence type="predicted"/>
<sequence length="418" mass="47347">MGFLYRFIIFNLILAPFSWGRLNEEDSLTSIDLRRGSQCFHEPPESCPSPEDRCRCKPLHKHAVVCCNVNPFLLTEGLACANVTTNGLVTELHIRNATLEVLNVSLPTWKRLRSLSITDGRINRVAGEFGKLSHVSCLNLSSNSIAEFEDRALVNLYNLSILDLSYNNLSDVPRFRKEGFLTLDISENKPLLCTNLYDTFKKTDIRFNNKNNTFCLSSRTFHWFNSTEQVPFNQVETIHKVREECGNNCTCEPVRLQIIIGKPPAFAVFVNCSNMHLTSLPTPLPPNTVGLNVSNNNITSLELISEDPTYENLRELFADNNQITSIVPLEGTKFLSSFQALSLRNNQVKSLPLYILTNIFDRNDNNHFINLGLNRIHCDCNTAKVLKVSSCILFHHHHHDHKVVSPKTGWTRTSTSSL</sequence>
<keyword evidence="2" id="KW-0677">Repeat</keyword>
<dbReference type="AlphaFoldDB" id="A0A7F5RLB8"/>
<dbReference type="InterPro" id="IPR032675">
    <property type="entry name" value="LRR_dom_sf"/>
</dbReference>
<dbReference type="SUPFAM" id="SSF52058">
    <property type="entry name" value="L domain-like"/>
    <property type="match status" value="1"/>
</dbReference>
<dbReference type="InterPro" id="IPR003591">
    <property type="entry name" value="Leu-rich_rpt_typical-subtyp"/>
</dbReference>
<dbReference type="KEGG" id="apln:108734063"/>
<accession>A0A7F5RLB8</accession>